<evidence type="ECO:0000259" key="1">
    <source>
        <dbReference type="Pfam" id="PF19138"/>
    </source>
</evidence>
<feature type="domain" description="Transcriptional regulator TbsP N-terminal" evidence="1">
    <location>
        <begin position="17"/>
        <end position="155"/>
    </location>
</feature>
<sequence>MRPIATLSMSLEASQITASESELFQAILSDTADEVVAVNLDGEQLTVLVETIGGLSEPPAVRSLVKDSVARWLQDDFLVASAVADEMAAGNLSLRTAEVRFENTLLVTGETVVSVVPAGDRVAGLATDDEDFVATTREKWNSEWNDATEVSFRTPPRSEIHESLANEIGEEVDADFRAMLNSVETTRDKGALNEVGMSLLAAANNEIQLFEISKWGEDTGLASRATYSRTKTQLEDSGLLATEKVPMDVGRPRLRLLLGEELRGVDVDDLVEQAQKMMVAAPA</sequence>
<name>A0AAV3SD76_HALDO</name>
<dbReference type="EMBL" id="BAAADN010000005">
    <property type="protein sequence ID" value="GAA0451498.1"/>
    <property type="molecule type" value="Genomic_DNA"/>
</dbReference>
<reference evidence="3" key="2">
    <citation type="submission" date="2023-12" db="EMBL/GenBank/DDBJ databases">
        <authorList>
            <person name="Sun Q."/>
            <person name="Inoue M."/>
        </authorList>
    </citation>
    <scope>NUCLEOTIDE SEQUENCE</scope>
    <source>
        <strain evidence="3">JCM 12289</strain>
    </source>
</reference>
<dbReference type="InterPro" id="IPR043859">
    <property type="entry name" value="TbsP-like_N"/>
</dbReference>
<reference evidence="3" key="1">
    <citation type="journal article" date="2014" name="Int. J. Syst. Evol. Microbiol.">
        <title>Complete genome sequence of Corynebacterium casei LMG S-19264T (=DSM 44701T), isolated from a smear-ripened cheese.</title>
        <authorList>
            <consortium name="US DOE Joint Genome Institute (JGI-PGF)"/>
            <person name="Walter F."/>
            <person name="Albersmeier A."/>
            <person name="Kalinowski J."/>
            <person name="Ruckert C."/>
        </authorList>
    </citation>
    <scope>NUCLEOTIDE SEQUENCE</scope>
    <source>
        <strain evidence="3">JCM 12289</strain>
    </source>
</reference>
<dbReference type="Proteomes" id="UP001500962">
    <property type="component" value="Unassembled WGS sequence"/>
</dbReference>
<protein>
    <submittedName>
        <fullName evidence="3">DUF5821 family protein</fullName>
    </submittedName>
</protein>
<dbReference type="Pfam" id="PF23336">
    <property type="entry name" value="HTH_TbsP_C"/>
    <property type="match status" value="1"/>
</dbReference>
<comment type="caution">
    <text evidence="3">The sequence shown here is derived from an EMBL/GenBank/DDBJ whole genome shotgun (WGS) entry which is preliminary data.</text>
</comment>
<evidence type="ECO:0000313" key="3">
    <source>
        <dbReference type="EMBL" id="GAA0451498.1"/>
    </source>
</evidence>
<feature type="domain" description="Transcriptional regulator TbsP-like C-terminal" evidence="2">
    <location>
        <begin position="156"/>
        <end position="275"/>
    </location>
</feature>
<evidence type="ECO:0000259" key="2">
    <source>
        <dbReference type="Pfam" id="PF23336"/>
    </source>
</evidence>
<dbReference type="NCBIfam" id="NF047393">
    <property type="entry name" value="TransRegTbspHalo"/>
    <property type="match status" value="1"/>
</dbReference>
<dbReference type="AlphaFoldDB" id="A0AAV3SD76"/>
<evidence type="ECO:0000313" key="4">
    <source>
        <dbReference type="Proteomes" id="UP001500962"/>
    </source>
</evidence>
<gene>
    <name evidence="3" type="ORF">GCM10008985_03920</name>
</gene>
<dbReference type="InterPro" id="IPR056163">
    <property type="entry name" value="TbsP_C"/>
</dbReference>
<organism evidence="3 4">
    <name type="scientific">Halococcus dombrowskii</name>
    <dbReference type="NCBI Taxonomy" id="179637"/>
    <lineage>
        <taxon>Archaea</taxon>
        <taxon>Methanobacteriati</taxon>
        <taxon>Methanobacteriota</taxon>
        <taxon>Stenosarchaea group</taxon>
        <taxon>Halobacteria</taxon>
        <taxon>Halobacteriales</taxon>
        <taxon>Halococcaceae</taxon>
        <taxon>Halococcus</taxon>
    </lineage>
</organism>
<proteinExistence type="predicted"/>
<accession>A0AAV3SD76</accession>
<dbReference type="Pfam" id="PF19138">
    <property type="entry name" value="TbsP_N"/>
    <property type="match status" value="1"/>
</dbReference>